<dbReference type="NCBIfam" id="NF002150">
    <property type="entry name" value="PRK00982.1-4"/>
    <property type="match status" value="1"/>
</dbReference>
<keyword evidence="7" id="KW-0963">Cytoplasm</keyword>
<dbReference type="InterPro" id="IPR036736">
    <property type="entry name" value="ACP-like_sf"/>
</dbReference>
<reference evidence="11 12" key="1">
    <citation type="journal article" date="2016" name="Int. J. Syst. Evol. Microbiol.">
        <title>Peptococcus simiae sp. nov., isolated from rhesus macaque faeces and emended description of the genus Peptococcus.</title>
        <authorList>
            <person name="Shkoporov A.N."/>
            <person name="Efimov B.A."/>
            <person name="Kondova I."/>
            <person name="Ouwerling B."/>
            <person name="Chaplin A.V."/>
            <person name="Shcherbakova V.A."/>
            <person name="Langermans J.A.M."/>
        </authorList>
    </citation>
    <scope>NUCLEOTIDE SEQUENCE [LARGE SCALE GENOMIC DNA]</scope>
    <source>
        <strain evidence="11 12">M108</strain>
    </source>
</reference>
<comment type="pathway">
    <text evidence="7 9">Lipid metabolism; fatty acid biosynthesis.</text>
</comment>
<evidence type="ECO:0000256" key="4">
    <source>
        <dbReference type="ARBA" id="ARBA00022832"/>
    </source>
</evidence>
<dbReference type="Gene3D" id="1.10.1200.10">
    <property type="entry name" value="ACP-like"/>
    <property type="match status" value="1"/>
</dbReference>
<proteinExistence type="inferred from homology"/>
<feature type="modified residue" description="O-(pantetheine 4'-phosphoryl)serine" evidence="7">
    <location>
        <position position="35"/>
    </location>
</feature>
<dbReference type="Proteomes" id="UP001631949">
    <property type="component" value="Unassembled WGS sequence"/>
</dbReference>
<dbReference type="PANTHER" id="PTHR20863">
    <property type="entry name" value="ACYL CARRIER PROTEIN"/>
    <property type="match status" value="1"/>
</dbReference>
<comment type="subcellular location">
    <subcellularLocation>
        <location evidence="7">Cytoplasm</location>
    </subcellularLocation>
</comment>
<accession>A0ABW9GX37</accession>
<organism evidence="11 12">
    <name type="scientific">Peptococcus simiae</name>
    <dbReference type="NCBI Taxonomy" id="1643805"/>
    <lineage>
        <taxon>Bacteria</taxon>
        <taxon>Bacillati</taxon>
        <taxon>Bacillota</taxon>
        <taxon>Clostridia</taxon>
        <taxon>Eubacteriales</taxon>
        <taxon>Peptococcaceae</taxon>
        <taxon>Peptococcus</taxon>
    </lineage>
</organism>
<dbReference type="InterPro" id="IPR003231">
    <property type="entry name" value="ACP"/>
</dbReference>
<evidence type="ECO:0000256" key="6">
    <source>
        <dbReference type="ARBA" id="ARBA00023160"/>
    </source>
</evidence>
<evidence type="ECO:0000256" key="3">
    <source>
        <dbReference type="ARBA" id="ARBA00022553"/>
    </source>
</evidence>
<evidence type="ECO:0000256" key="1">
    <source>
        <dbReference type="ARBA" id="ARBA00022450"/>
    </source>
</evidence>
<evidence type="ECO:0000256" key="9">
    <source>
        <dbReference type="RuleBase" id="RU003545"/>
    </source>
</evidence>
<gene>
    <name evidence="7 11" type="primary">acpP</name>
    <name evidence="11" type="ORF">ACKQTC_02235</name>
</gene>
<dbReference type="PANTHER" id="PTHR20863:SF76">
    <property type="entry name" value="CARRIER DOMAIN-CONTAINING PROTEIN"/>
    <property type="match status" value="1"/>
</dbReference>
<dbReference type="RefSeq" id="WP_408976804.1">
    <property type="nucleotide sequence ID" value="NZ_JBJUVG010000002.1"/>
</dbReference>
<evidence type="ECO:0000256" key="5">
    <source>
        <dbReference type="ARBA" id="ARBA00023098"/>
    </source>
</evidence>
<dbReference type="NCBIfam" id="NF002148">
    <property type="entry name" value="PRK00982.1-2"/>
    <property type="match status" value="1"/>
</dbReference>
<evidence type="ECO:0000256" key="8">
    <source>
        <dbReference type="NCBIfam" id="TIGR00517"/>
    </source>
</evidence>
<evidence type="ECO:0000256" key="2">
    <source>
        <dbReference type="ARBA" id="ARBA00022516"/>
    </source>
</evidence>
<evidence type="ECO:0000313" key="11">
    <source>
        <dbReference type="EMBL" id="MFM9413188.1"/>
    </source>
</evidence>
<comment type="caution">
    <text evidence="11">The sequence shown here is derived from an EMBL/GenBank/DDBJ whole genome shotgun (WGS) entry which is preliminary data.</text>
</comment>
<dbReference type="InterPro" id="IPR009081">
    <property type="entry name" value="PP-bd_ACP"/>
</dbReference>
<name>A0ABW9GX37_9FIRM</name>
<dbReference type="NCBIfam" id="TIGR00517">
    <property type="entry name" value="acyl_carrier"/>
    <property type="match status" value="1"/>
</dbReference>
<dbReference type="PROSITE" id="PS50075">
    <property type="entry name" value="CARRIER"/>
    <property type="match status" value="1"/>
</dbReference>
<protein>
    <recommendedName>
        <fullName evidence="7 8">Acyl carrier protein</fullName>
        <shortName evidence="7">ACP</shortName>
    </recommendedName>
</protein>
<comment type="PTM">
    <text evidence="7">4'-phosphopantetheine is transferred from CoA to a specific serine of apo-ACP by AcpS. This modification is essential for activity because fatty acids are bound in thioester linkage to the sulfhydryl of the prosthetic group.</text>
</comment>
<dbReference type="EMBL" id="JBJUVG010000002">
    <property type="protein sequence ID" value="MFM9413188.1"/>
    <property type="molecule type" value="Genomic_DNA"/>
</dbReference>
<dbReference type="SUPFAM" id="SSF47336">
    <property type="entry name" value="ACP-like"/>
    <property type="match status" value="1"/>
</dbReference>
<keyword evidence="5 7" id="KW-0443">Lipid metabolism</keyword>
<keyword evidence="1 7" id="KW-0596">Phosphopantetheine</keyword>
<dbReference type="Pfam" id="PF00550">
    <property type="entry name" value="PP-binding"/>
    <property type="match status" value="1"/>
</dbReference>
<keyword evidence="2 7" id="KW-0444">Lipid biosynthesis</keyword>
<comment type="PTM">
    <text evidence="9">4'-phosphopantetheine is transferred from CoA to a specific serine of apo-ACP by acpS.</text>
</comment>
<dbReference type="HAMAP" id="MF_01217">
    <property type="entry name" value="Acyl_carrier"/>
    <property type="match status" value="1"/>
</dbReference>
<comment type="function">
    <text evidence="7 9">Carrier of the growing fatty acid chain in fatty acid biosynthesis.</text>
</comment>
<keyword evidence="6 7" id="KW-0275">Fatty acid biosynthesis</keyword>
<keyword evidence="4 7" id="KW-0276">Fatty acid metabolism</keyword>
<evidence type="ECO:0000256" key="7">
    <source>
        <dbReference type="HAMAP-Rule" id="MF_01217"/>
    </source>
</evidence>
<keyword evidence="12" id="KW-1185">Reference proteome</keyword>
<evidence type="ECO:0000259" key="10">
    <source>
        <dbReference type="PROSITE" id="PS50075"/>
    </source>
</evidence>
<comment type="similarity">
    <text evidence="7">Belongs to the acyl carrier protein (ACP) family.</text>
</comment>
<evidence type="ECO:0000313" key="12">
    <source>
        <dbReference type="Proteomes" id="UP001631949"/>
    </source>
</evidence>
<feature type="domain" description="Carrier" evidence="10">
    <location>
        <begin position="1"/>
        <end position="75"/>
    </location>
</feature>
<keyword evidence="3 7" id="KW-0597">Phosphoprotein</keyword>
<sequence length="76" mass="8591">MTTFEQVKEIVANQLSIDPAKITEHTTFEEVEADSLDVVEVIMNIESEFNVDLPDEEVEGFKNVGELSKYVDQLLS</sequence>